<evidence type="ECO:0000313" key="3">
    <source>
        <dbReference type="EMBL" id="OIQ84256.1"/>
    </source>
</evidence>
<sequence length="362" mass="37799">MHTWSISRRAALAAAWAAASLSVVPALAQAQQSPTFIHINPEQQTVLGVHLAAVQAAGAAKISLPARVVVPTSQQAVVVAPAAGLVTRLLVTAGDTVKRGQLLAELSSPQIAQLQRQRNESAIQRNLARDQEQRDALLSQEGIIPAARLQSAQARLSEADEMLSERELALKLASGDAGLNGRARVLAPMSGIVVKATAVPGQRVDMVTPLFSITALGQLWLEIEATPQQAAVLQPGARVEVPGMQARGVLEAKAPVLSAGQSVMLRVHITRPGALQPGGLVEARLDLPATNNMWSVPPNAVTQFGERNVVLVAAKDGFRIVPVQIASHLNDAMMISGALKRGDKVAAAGVVAIKAAAAEVTP</sequence>
<dbReference type="GO" id="GO:0046914">
    <property type="term" value="F:transition metal ion binding"/>
    <property type="evidence" value="ECO:0007669"/>
    <property type="project" value="TreeGrafter"/>
</dbReference>
<dbReference type="GO" id="GO:0022857">
    <property type="term" value="F:transmembrane transporter activity"/>
    <property type="evidence" value="ECO:0007669"/>
    <property type="project" value="InterPro"/>
</dbReference>
<dbReference type="SUPFAM" id="SSF111369">
    <property type="entry name" value="HlyD-like secretion proteins"/>
    <property type="match status" value="1"/>
</dbReference>
<keyword evidence="1" id="KW-0813">Transport</keyword>
<dbReference type="EMBL" id="MLJW01000632">
    <property type="protein sequence ID" value="OIQ84256.1"/>
    <property type="molecule type" value="Genomic_DNA"/>
</dbReference>
<proteinExistence type="predicted"/>
<dbReference type="InterPro" id="IPR006311">
    <property type="entry name" value="TAT_signal"/>
</dbReference>
<accession>A0A1J5QLD8</accession>
<dbReference type="InterPro" id="IPR051909">
    <property type="entry name" value="MFP_Cation_Efflux"/>
</dbReference>
<dbReference type="Gene3D" id="2.40.420.20">
    <property type="match status" value="1"/>
</dbReference>
<reference evidence="3" key="1">
    <citation type="submission" date="2016-10" db="EMBL/GenBank/DDBJ databases">
        <title>Sequence of Gallionella enrichment culture.</title>
        <authorList>
            <person name="Poehlein A."/>
            <person name="Muehling M."/>
            <person name="Daniel R."/>
        </authorList>
    </citation>
    <scope>NUCLEOTIDE SEQUENCE</scope>
</reference>
<dbReference type="GO" id="GO:0060003">
    <property type="term" value="P:copper ion export"/>
    <property type="evidence" value="ECO:0007669"/>
    <property type="project" value="TreeGrafter"/>
</dbReference>
<organism evidence="3">
    <name type="scientific">mine drainage metagenome</name>
    <dbReference type="NCBI Taxonomy" id="410659"/>
    <lineage>
        <taxon>unclassified sequences</taxon>
        <taxon>metagenomes</taxon>
        <taxon>ecological metagenomes</taxon>
    </lineage>
</organism>
<name>A0A1J5QLD8_9ZZZZ</name>
<dbReference type="NCBIfam" id="TIGR01730">
    <property type="entry name" value="RND_mfp"/>
    <property type="match status" value="1"/>
</dbReference>
<dbReference type="InterPro" id="IPR006143">
    <property type="entry name" value="RND_pump_MFP"/>
</dbReference>
<evidence type="ECO:0000259" key="2">
    <source>
        <dbReference type="Pfam" id="PF25973"/>
    </source>
</evidence>
<dbReference type="PANTHER" id="PTHR30097:SF4">
    <property type="entry name" value="SLR6042 PROTEIN"/>
    <property type="match status" value="1"/>
</dbReference>
<dbReference type="Gene3D" id="2.40.30.170">
    <property type="match status" value="1"/>
</dbReference>
<dbReference type="Gene3D" id="1.10.287.470">
    <property type="entry name" value="Helix hairpin bin"/>
    <property type="match status" value="1"/>
</dbReference>
<dbReference type="GO" id="GO:0016020">
    <property type="term" value="C:membrane"/>
    <property type="evidence" value="ECO:0007669"/>
    <property type="project" value="InterPro"/>
</dbReference>
<protein>
    <submittedName>
        <fullName evidence="3">Nickel and cobalt resistance protein CnrB</fullName>
    </submittedName>
</protein>
<feature type="domain" description="CzcB-like barrel-sandwich hybrid" evidence="2">
    <location>
        <begin position="75"/>
        <end position="214"/>
    </location>
</feature>
<dbReference type="PANTHER" id="PTHR30097">
    <property type="entry name" value="CATION EFFLUX SYSTEM PROTEIN CUSB"/>
    <property type="match status" value="1"/>
</dbReference>
<dbReference type="GO" id="GO:0015679">
    <property type="term" value="P:plasma membrane copper ion transport"/>
    <property type="evidence" value="ECO:0007669"/>
    <property type="project" value="TreeGrafter"/>
</dbReference>
<dbReference type="PROSITE" id="PS51318">
    <property type="entry name" value="TAT"/>
    <property type="match status" value="1"/>
</dbReference>
<dbReference type="AlphaFoldDB" id="A0A1J5QLD8"/>
<comment type="caution">
    <text evidence="3">The sequence shown here is derived from an EMBL/GenBank/DDBJ whole genome shotgun (WGS) entry which is preliminary data.</text>
</comment>
<dbReference type="InterPro" id="IPR058647">
    <property type="entry name" value="BSH_CzcB-like"/>
</dbReference>
<dbReference type="Gene3D" id="2.40.50.100">
    <property type="match status" value="1"/>
</dbReference>
<dbReference type="GO" id="GO:0030288">
    <property type="term" value="C:outer membrane-bounded periplasmic space"/>
    <property type="evidence" value="ECO:0007669"/>
    <property type="project" value="TreeGrafter"/>
</dbReference>
<gene>
    <name evidence="3" type="primary">cnrB_4</name>
    <name evidence="3" type="ORF">GALL_339280</name>
</gene>
<dbReference type="Pfam" id="PF25973">
    <property type="entry name" value="BSH_CzcB"/>
    <property type="match status" value="1"/>
</dbReference>
<evidence type="ECO:0000256" key="1">
    <source>
        <dbReference type="ARBA" id="ARBA00022448"/>
    </source>
</evidence>